<evidence type="ECO:0008006" key="5">
    <source>
        <dbReference type="Google" id="ProtNLM"/>
    </source>
</evidence>
<dbReference type="AlphaFoldDB" id="A0A229RRH4"/>
<sequence length="169" mass="16368">MKRLFSAVMAIAALGFTAACGGTSTPRDTAPADQTSGGVTTEVAPTASAGPASSASSGGGGGHTDDPAPPGVPGSPIVYDHTRLGAAPETAKSDIEGDIRKVCGPRLCGVKVVITGSGDCTASITHSPVKPGGTVTVKAKACAPEVSEETTSSESPVSSSEAPAETTSG</sequence>
<feature type="region of interest" description="Disordered" evidence="1">
    <location>
        <begin position="22"/>
        <end position="95"/>
    </location>
</feature>
<organism evidence="3 4">
    <name type="scientific">Amycolatopsis thailandensis</name>
    <dbReference type="NCBI Taxonomy" id="589330"/>
    <lineage>
        <taxon>Bacteria</taxon>
        <taxon>Bacillati</taxon>
        <taxon>Actinomycetota</taxon>
        <taxon>Actinomycetes</taxon>
        <taxon>Pseudonocardiales</taxon>
        <taxon>Pseudonocardiaceae</taxon>
        <taxon>Amycolatopsis</taxon>
    </lineage>
</organism>
<evidence type="ECO:0000256" key="1">
    <source>
        <dbReference type="SAM" id="MobiDB-lite"/>
    </source>
</evidence>
<dbReference type="PROSITE" id="PS51257">
    <property type="entry name" value="PROKAR_LIPOPROTEIN"/>
    <property type="match status" value="1"/>
</dbReference>
<dbReference type="OrthoDB" id="3638589at2"/>
<feature type="compositionally biased region" description="Polar residues" evidence="1">
    <location>
        <begin position="22"/>
        <end position="39"/>
    </location>
</feature>
<feature type="region of interest" description="Disordered" evidence="1">
    <location>
        <begin position="143"/>
        <end position="169"/>
    </location>
</feature>
<accession>A0A229RRH4</accession>
<proteinExistence type="predicted"/>
<comment type="caution">
    <text evidence="3">The sequence shown here is derived from an EMBL/GenBank/DDBJ whole genome shotgun (WGS) entry which is preliminary data.</text>
</comment>
<keyword evidence="2" id="KW-0732">Signal</keyword>
<evidence type="ECO:0000256" key="2">
    <source>
        <dbReference type="SAM" id="SignalP"/>
    </source>
</evidence>
<protein>
    <recommendedName>
        <fullName evidence="5">DUF5666 domain-containing protein</fullName>
    </recommendedName>
</protein>
<reference evidence="3 4" key="1">
    <citation type="submission" date="2017-07" db="EMBL/GenBank/DDBJ databases">
        <title>Amycolatopsis thailandensis Genome sequencing and assembly.</title>
        <authorList>
            <person name="Kaur N."/>
            <person name="Mayilraj S."/>
        </authorList>
    </citation>
    <scope>NUCLEOTIDE SEQUENCE [LARGE SCALE GENOMIC DNA]</scope>
    <source>
        <strain evidence="3 4">JCM 16380</strain>
    </source>
</reference>
<feature type="chain" id="PRO_5038972868" description="DUF5666 domain-containing protein" evidence="2">
    <location>
        <begin position="22"/>
        <end position="169"/>
    </location>
</feature>
<dbReference type="EMBL" id="NMQT01000115">
    <property type="protein sequence ID" value="OXM49115.1"/>
    <property type="molecule type" value="Genomic_DNA"/>
</dbReference>
<feature type="compositionally biased region" description="Low complexity" evidence="1">
    <location>
        <begin position="44"/>
        <end position="56"/>
    </location>
</feature>
<name>A0A229RRH4_9PSEU</name>
<feature type="signal peptide" evidence="2">
    <location>
        <begin position="1"/>
        <end position="21"/>
    </location>
</feature>
<dbReference type="RefSeq" id="WP_093937438.1">
    <property type="nucleotide sequence ID" value="NZ_JBHXJK010000248.1"/>
</dbReference>
<dbReference type="Proteomes" id="UP000215223">
    <property type="component" value="Unassembled WGS sequence"/>
</dbReference>
<evidence type="ECO:0000313" key="3">
    <source>
        <dbReference type="EMBL" id="OXM49115.1"/>
    </source>
</evidence>
<keyword evidence="4" id="KW-1185">Reference proteome</keyword>
<evidence type="ECO:0000313" key="4">
    <source>
        <dbReference type="Proteomes" id="UP000215223"/>
    </source>
</evidence>
<gene>
    <name evidence="3" type="ORF">CFP71_30635</name>
</gene>